<keyword evidence="3" id="KW-1185">Reference proteome</keyword>
<feature type="domain" description="P-type ATPase N-terminal" evidence="1">
    <location>
        <begin position="19"/>
        <end position="75"/>
    </location>
</feature>
<name>A0A7L3MY26_9AVES</name>
<evidence type="ECO:0000313" key="3">
    <source>
        <dbReference type="Proteomes" id="UP000579904"/>
    </source>
</evidence>
<dbReference type="EMBL" id="VZUB01000336">
    <property type="protein sequence ID" value="NXU70411.1"/>
    <property type="molecule type" value="Genomic_DNA"/>
</dbReference>
<comment type="caution">
    <text evidence="2">The sequence shown here is derived from an EMBL/GenBank/DDBJ whole genome shotgun (WGS) entry which is preliminary data.</text>
</comment>
<dbReference type="AlphaFoldDB" id="A0A7L3MY26"/>
<evidence type="ECO:0000313" key="2">
    <source>
        <dbReference type="EMBL" id="NXU70411.1"/>
    </source>
</evidence>
<organism evidence="2 3">
    <name type="scientific">Oreotrochilus melanogaster</name>
    <dbReference type="NCBI Taxonomy" id="689266"/>
    <lineage>
        <taxon>Eukaryota</taxon>
        <taxon>Metazoa</taxon>
        <taxon>Chordata</taxon>
        <taxon>Craniata</taxon>
        <taxon>Vertebrata</taxon>
        <taxon>Euteleostomi</taxon>
        <taxon>Archelosauria</taxon>
        <taxon>Archosauria</taxon>
        <taxon>Dinosauria</taxon>
        <taxon>Saurischia</taxon>
        <taxon>Theropoda</taxon>
        <taxon>Coelurosauria</taxon>
        <taxon>Aves</taxon>
        <taxon>Neognathae</taxon>
        <taxon>Neoaves</taxon>
        <taxon>Strisores</taxon>
        <taxon>Apodiformes</taxon>
        <taxon>Trochilidae</taxon>
        <taxon>Oreotrochilus</taxon>
    </lineage>
</organism>
<dbReference type="OrthoDB" id="377733at2759"/>
<feature type="non-terminal residue" evidence="2">
    <location>
        <position position="114"/>
    </location>
</feature>
<proteinExistence type="predicted"/>
<evidence type="ECO:0000259" key="1">
    <source>
        <dbReference type="Pfam" id="PF16209"/>
    </source>
</evidence>
<feature type="non-terminal residue" evidence="2">
    <location>
        <position position="1"/>
    </location>
</feature>
<dbReference type="SUPFAM" id="SSF81665">
    <property type="entry name" value="Calcium ATPase, transmembrane domain M"/>
    <property type="match status" value="1"/>
</dbReference>
<dbReference type="GO" id="GO:0045332">
    <property type="term" value="P:phospholipid translocation"/>
    <property type="evidence" value="ECO:0007669"/>
    <property type="project" value="TreeGrafter"/>
</dbReference>
<sequence length="114" mass="13923">KWRIVFPNKRGKGKDWKQTSMLYSGNRIRTTKYTWVTFLPQNLFEQFQRLGNLYFFFLVVLNWFPQVEIFHREMTVLPLVVVLLASMAKDAIEDYRKYQLDKMINFSKTRIYDR</sequence>
<dbReference type="InterPro" id="IPR023298">
    <property type="entry name" value="ATPase_P-typ_TM_dom_sf"/>
</dbReference>
<protein>
    <submittedName>
        <fullName evidence="2">AT10B ATPase</fullName>
    </submittedName>
</protein>
<dbReference type="Proteomes" id="UP000579904">
    <property type="component" value="Unassembled WGS sequence"/>
</dbReference>
<dbReference type="GO" id="GO:0140326">
    <property type="term" value="F:ATPase-coupled intramembrane lipid transporter activity"/>
    <property type="evidence" value="ECO:0007669"/>
    <property type="project" value="TreeGrafter"/>
</dbReference>
<dbReference type="PANTHER" id="PTHR24092">
    <property type="entry name" value="PROBABLE PHOSPHOLIPID-TRANSPORTING ATPASE"/>
    <property type="match status" value="1"/>
</dbReference>
<reference evidence="2 3" key="1">
    <citation type="submission" date="2019-09" db="EMBL/GenBank/DDBJ databases">
        <title>Bird 10,000 Genomes (B10K) Project - Family phase.</title>
        <authorList>
            <person name="Zhang G."/>
        </authorList>
    </citation>
    <scope>NUCLEOTIDE SEQUENCE [LARGE SCALE GENOMIC DNA]</scope>
    <source>
        <strain evidence="2">OUT-0002</strain>
    </source>
</reference>
<gene>
    <name evidence="2" type="primary">Atp10b_0</name>
    <name evidence="2" type="ORF">OREMEL_R04170</name>
</gene>
<dbReference type="InterPro" id="IPR032631">
    <property type="entry name" value="P-type_ATPase_N"/>
</dbReference>
<accession>A0A7L3MY26</accession>
<dbReference type="GO" id="GO:0005886">
    <property type="term" value="C:plasma membrane"/>
    <property type="evidence" value="ECO:0007669"/>
    <property type="project" value="TreeGrafter"/>
</dbReference>
<dbReference type="PANTHER" id="PTHR24092:SF79">
    <property type="entry name" value="PHOSPHOLIPID-TRANSPORTING ATPASE VB"/>
    <property type="match status" value="1"/>
</dbReference>
<dbReference type="Pfam" id="PF16209">
    <property type="entry name" value="PhoLip_ATPase_N"/>
    <property type="match status" value="1"/>
</dbReference>